<comment type="caution">
    <text evidence="3">The sequence shown here is derived from an EMBL/GenBank/DDBJ whole genome shotgun (WGS) entry which is preliminary data.</text>
</comment>
<gene>
    <name evidence="3" type="ORF">IEZ25_17085</name>
</gene>
<feature type="chain" id="PRO_5047091844" description="DUF732 domain-containing protein" evidence="2">
    <location>
        <begin position="22"/>
        <end position="107"/>
    </location>
</feature>
<sequence>MKTTTSLKMIAAGLMALTLLTGCGGSSGGRPSVDEISTSLQNADNPLGLTLEEKQADCIAEAFHESDISDDTLQAIVDQDKDYEPSDDDEQAVKDMSTEGMAECMAG</sequence>
<evidence type="ECO:0008006" key="5">
    <source>
        <dbReference type="Google" id="ProtNLM"/>
    </source>
</evidence>
<reference evidence="3 4" key="1">
    <citation type="submission" date="2020-09" db="EMBL/GenBank/DDBJ databases">
        <title>novel species in genus Nocardioides.</title>
        <authorList>
            <person name="Zhang G."/>
        </authorList>
    </citation>
    <scope>NUCLEOTIDE SEQUENCE [LARGE SCALE GENOMIC DNA]</scope>
    <source>
        <strain evidence="3 4">19197</strain>
    </source>
</reference>
<dbReference type="RefSeq" id="WP_191200656.1">
    <property type="nucleotide sequence ID" value="NZ_BAAAPA010000001.1"/>
</dbReference>
<keyword evidence="4" id="KW-1185">Reference proteome</keyword>
<evidence type="ECO:0000256" key="2">
    <source>
        <dbReference type="SAM" id="SignalP"/>
    </source>
</evidence>
<dbReference type="EMBL" id="JACXYY010000007">
    <property type="protein sequence ID" value="MBD3916333.1"/>
    <property type="molecule type" value="Genomic_DNA"/>
</dbReference>
<feature type="signal peptide" evidence="2">
    <location>
        <begin position="1"/>
        <end position="21"/>
    </location>
</feature>
<evidence type="ECO:0000313" key="4">
    <source>
        <dbReference type="Proteomes" id="UP000649289"/>
    </source>
</evidence>
<proteinExistence type="predicted"/>
<feature type="region of interest" description="Disordered" evidence="1">
    <location>
        <begin position="82"/>
        <end position="107"/>
    </location>
</feature>
<evidence type="ECO:0000256" key="1">
    <source>
        <dbReference type="SAM" id="MobiDB-lite"/>
    </source>
</evidence>
<dbReference type="Proteomes" id="UP000649289">
    <property type="component" value="Unassembled WGS sequence"/>
</dbReference>
<organism evidence="3 4">
    <name type="scientific">Nocardioides hwasunensis</name>
    <dbReference type="NCBI Taxonomy" id="397258"/>
    <lineage>
        <taxon>Bacteria</taxon>
        <taxon>Bacillati</taxon>
        <taxon>Actinomycetota</taxon>
        <taxon>Actinomycetes</taxon>
        <taxon>Propionibacteriales</taxon>
        <taxon>Nocardioidaceae</taxon>
        <taxon>Nocardioides</taxon>
    </lineage>
</organism>
<dbReference type="PROSITE" id="PS51257">
    <property type="entry name" value="PROKAR_LIPOPROTEIN"/>
    <property type="match status" value="1"/>
</dbReference>
<keyword evidence="2" id="KW-0732">Signal</keyword>
<protein>
    <recommendedName>
        <fullName evidence="5">DUF732 domain-containing protein</fullName>
    </recommendedName>
</protein>
<accession>A0ABR8MJW8</accession>
<evidence type="ECO:0000313" key="3">
    <source>
        <dbReference type="EMBL" id="MBD3916333.1"/>
    </source>
</evidence>
<name>A0ABR8MJW8_9ACTN</name>